<dbReference type="EMBL" id="SSHJ02000007">
    <property type="protein sequence ID" value="MFN0256799.1"/>
    <property type="molecule type" value="Genomic_DNA"/>
</dbReference>
<reference evidence="4 5" key="1">
    <citation type="submission" date="2024-12" db="EMBL/GenBank/DDBJ databases">
        <authorList>
            <person name="Hu S."/>
        </authorList>
    </citation>
    <scope>NUCLEOTIDE SEQUENCE [LARGE SCALE GENOMIC DNA]</scope>
    <source>
        <strain evidence="4 5">THG-T11</strain>
    </source>
</reference>
<name>A0ABW9J8H7_9SPHI</name>
<dbReference type="Proteomes" id="UP001517247">
    <property type="component" value="Unassembled WGS sequence"/>
</dbReference>
<keyword evidence="5" id="KW-1185">Reference proteome</keyword>
<organism evidence="4 5">
    <name type="scientific">Pedobacter ureilyticus</name>
    <dbReference type="NCBI Taxonomy" id="1393051"/>
    <lineage>
        <taxon>Bacteria</taxon>
        <taxon>Pseudomonadati</taxon>
        <taxon>Bacteroidota</taxon>
        <taxon>Sphingobacteriia</taxon>
        <taxon>Sphingobacteriales</taxon>
        <taxon>Sphingobacteriaceae</taxon>
        <taxon>Pedobacter</taxon>
    </lineage>
</organism>
<dbReference type="SUPFAM" id="SSF52172">
    <property type="entry name" value="CheY-like"/>
    <property type="match status" value="1"/>
</dbReference>
<dbReference type="PROSITE" id="PS50110">
    <property type="entry name" value="RESPONSE_REGULATORY"/>
    <property type="match status" value="1"/>
</dbReference>
<evidence type="ECO:0000313" key="4">
    <source>
        <dbReference type="EMBL" id="MFN0256799.1"/>
    </source>
</evidence>
<feature type="modified residue" description="4-aspartylphosphate" evidence="2">
    <location>
        <position position="53"/>
    </location>
</feature>
<evidence type="ECO:0000256" key="2">
    <source>
        <dbReference type="PROSITE-ProRule" id="PRU00169"/>
    </source>
</evidence>
<evidence type="ECO:0000256" key="1">
    <source>
        <dbReference type="ARBA" id="ARBA00022553"/>
    </source>
</evidence>
<proteinExistence type="predicted"/>
<gene>
    <name evidence="4" type="ORF">E6A44_014510</name>
</gene>
<sequence length="123" mass="13635">MSKKVMICDDDAGILEMMEMLLDEFGYEVVTEQDSTRALKTLEEQLPDLLLLDIWMPVIAGDQVLRNIKLNPEVAAIPVIMYSASTEGATIAAGAGADDFISKPFNLEEMEAKINSLLKKERN</sequence>
<dbReference type="PANTHER" id="PTHR44591:SF3">
    <property type="entry name" value="RESPONSE REGULATORY DOMAIN-CONTAINING PROTEIN"/>
    <property type="match status" value="1"/>
</dbReference>
<keyword evidence="1 2" id="KW-0597">Phosphoprotein</keyword>
<dbReference type="Gene3D" id="3.40.50.2300">
    <property type="match status" value="1"/>
</dbReference>
<dbReference type="InterPro" id="IPR001789">
    <property type="entry name" value="Sig_transdc_resp-reg_receiver"/>
</dbReference>
<dbReference type="InterPro" id="IPR011006">
    <property type="entry name" value="CheY-like_superfamily"/>
</dbReference>
<comment type="caution">
    <text evidence="4">The sequence shown here is derived from an EMBL/GenBank/DDBJ whole genome shotgun (WGS) entry which is preliminary data.</text>
</comment>
<feature type="domain" description="Response regulatory" evidence="3">
    <location>
        <begin position="4"/>
        <end position="118"/>
    </location>
</feature>
<dbReference type="InterPro" id="IPR050595">
    <property type="entry name" value="Bact_response_regulator"/>
</dbReference>
<dbReference type="PANTHER" id="PTHR44591">
    <property type="entry name" value="STRESS RESPONSE REGULATOR PROTEIN 1"/>
    <property type="match status" value="1"/>
</dbReference>
<dbReference type="Pfam" id="PF00072">
    <property type="entry name" value="Response_reg"/>
    <property type="match status" value="1"/>
</dbReference>
<protein>
    <submittedName>
        <fullName evidence="4">PleD family two-component system response regulator</fullName>
    </submittedName>
</protein>
<evidence type="ECO:0000259" key="3">
    <source>
        <dbReference type="PROSITE" id="PS50110"/>
    </source>
</evidence>
<dbReference type="SMART" id="SM00448">
    <property type="entry name" value="REC"/>
    <property type="match status" value="1"/>
</dbReference>
<dbReference type="RefSeq" id="WP_138723878.1">
    <property type="nucleotide sequence ID" value="NZ_SSHJ02000007.1"/>
</dbReference>
<evidence type="ECO:0000313" key="5">
    <source>
        <dbReference type="Proteomes" id="UP001517247"/>
    </source>
</evidence>
<accession>A0ABW9J8H7</accession>